<keyword evidence="3" id="KW-0238">DNA-binding</keyword>
<dbReference type="PROSITE" id="PS51294">
    <property type="entry name" value="HTH_MYB"/>
    <property type="match status" value="2"/>
</dbReference>
<keyword evidence="9" id="KW-1185">Reference proteome</keyword>
<evidence type="ECO:0000256" key="2">
    <source>
        <dbReference type="ARBA" id="ARBA00022737"/>
    </source>
</evidence>
<dbReference type="FunFam" id="1.10.10.60:FF:000001">
    <property type="entry name" value="MYB-related transcription factor"/>
    <property type="match status" value="1"/>
</dbReference>
<dbReference type="CDD" id="cd00167">
    <property type="entry name" value="SANT"/>
    <property type="match status" value="2"/>
</dbReference>
<keyword evidence="2" id="KW-0677">Repeat</keyword>
<evidence type="ECO:0000259" key="6">
    <source>
        <dbReference type="PROSITE" id="PS50090"/>
    </source>
</evidence>
<dbReference type="Pfam" id="PF00249">
    <property type="entry name" value="Myb_DNA-binding"/>
    <property type="match status" value="2"/>
</dbReference>
<protein>
    <submittedName>
        <fullName evidence="8">Myb domain protein 51</fullName>
    </submittedName>
</protein>
<dbReference type="PROSITE" id="PS50090">
    <property type="entry name" value="MYB_LIKE"/>
    <property type="match status" value="2"/>
</dbReference>
<reference evidence="8 9" key="1">
    <citation type="journal article" date="2021" name="Nat. Commun.">
        <title>Incipient diploidization of the medicinal plant Perilla within 10,000 years.</title>
        <authorList>
            <person name="Zhang Y."/>
            <person name="Shen Q."/>
            <person name="Leng L."/>
            <person name="Zhang D."/>
            <person name="Chen S."/>
            <person name="Shi Y."/>
            <person name="Ning Z."/>
            <person name="Chen S."/>
        </authorList>
    </citation>
    <scope>NUCLEOTIDE SEQUENCE [LARGE SCALE GENOMIC DNA]</scope>
    <source>
        <strain evidence="9">cv. PC099</strain>
    </source>
</reference>
<organism evidence="8 9">
    <name type="scientific">Perilla frutescens var. hirtella</name>
    <name type="common">Perilla citriodora</name>
    <name type="synonym">Perilla setoyensis</name>
    <dbReference type="NCBI Taxonomy" id="608512"/>
    <lineage>
        <taxon>Eukaryota</taxon>
        <taxon>Viridiplantae</taxon>
        <taxon>Streptophyta</taxon>
        <taxon>Embryophyta</taxon>
        <taxon>Tracheophyta</taxon>
        <taxon>Spermatophyta</taxon>
        <taxon>Magnoliopsida</taxon>
        <taxon>eudicotyledons</taxon>
        <taxon>Gunneridae</taxon>
        <taxon>Pentapetalae</taxon>
        <taxon>asterids</taxon>
        <taxon>lamiids</taxon>
        <taxon>Lamiales</taxon>
        <taxon>Lamiaceae</taxon>
        <taxon>Nepetoideae</taxon>
        <taxon>Elsholtzieae</taxon>
        <taxon>Perilla</taxon>
    </lineage>
</organism>
<feature type="domain" description="Myb-like" evidence="6">
    <location>
        <begin position="65"/>
        <end position="115"/>
    </location>
</feature>
<dbReference type="GO" id="GO:0005634">
    <property type="term" value="C:nucleus"/>
    <property type="evidence" value="ECO:0007669"/>
    <property type="project" value="UniProtKB-SubCell"/>
</dbReference>
<feature type="domain" description="HTH myb-type" evidence="7">
    <location>
        <begin position="65"/>
        <end position="119"/>
    </location>
</feature>
<evidence type="ECO:0000313" key="8">
    <source>
        <dbReference type="EMBL" id="KAH6827140.1"/>
    </source>
</evidence>
<evidence type="ECO:0000259" key="7">
    <source>
        <dbReference type="PROSITE" id="PS51294"/>
    </source>
</evidence>
<dbReference type="Proteomes" id="UP001190926">
    <property type="component" value="Unassembled WGS sequence"/>
</dbReference>
<dbReference type="SMART" id="SM00717">
    <property type="entry name" value="SANT"/>
    <property type="match status" value="2"/>
</dbReference>
<feature type="domain" description="HTH myb-type" evidence="7">
    <location>
        <begin position="9"/>
        <end position="64"/>
    </location>
</feature>
<gene>
    <name evidence="8" type="ORF">C2S53_014632</name>
</gene>
<keyword evidence="4" id="KW-0539">Nucleus</keyword>
<dbReference type="EMBL" id="SDAM02000152">
    <property type="protein sequence ID" value="KAH6827140.1"/>
    <property type="molecule type" value="Genomic_DNA"/>
</dbReference>
<evidence type="ECO:0000256" key="5">
    <source>
        <dbReference type="ARBA" id="ARBA00057804"/>
    </source>
</evidence>
<dbReference type="InterPro" id="IPR017930">
    <property type="entry name" value="Myb_dom"/>
</dbReference>
<dbReference type="PANTHER" id="PTHR10641:SF1377">
    <property type="entry name" value="MYB-RELATED PROTEIN MYB4-LIKE"/>
    <property type="match status" value="1"/>
</dbReference>
<name>A0AAD4P5X8_PERFH</name>
<accession>A0AAD4P5X8</accession>
<dbReference type="PANTHER" id="PTHR10641">
    <property type="entry name" value="MYB FAMILY TRANSCRIPTION FACTOR"/>
    <property type="match status" value="1"/>
</dbReference>
<dbReference type="InterPro" id="IPR015495">
    <property type="entry name" value="Myb_TF_plants"/>
</dbReference>
<dbReference type="GO" id="GO:0003677">
    <property type="term" value="F:DNA binding"/>
    <property type="evidence" value="ECO:0007669"/>
    <property type="project" value="UniProtKB-KW"/>
</dbReference>
<evidence type="ECO:0000256" key="1">
    <source>
        <dbReference type="ARBA" id="ARBA00004123"/>
    </source>
</evidence>
<comment type="subcellular location">
    <subcellularLocation>
        <location evidence="1">Nucleus</location>
    </subcellularLocation>
</comment>
<dbReference type="SUPFAM" id="SSF46689">
    <property type="entry name" value="Homeodomain-like"/>
    <property type="match status" value="1"/>
</dbReference>
<sequence>MVRPASFDSHGMKKGAWSEDEDNKLRACINRFGHNKVPNWRLLPIAAGLKRCGKSCRLRWVNYLKPGLRKGNFTKEEENLIIKLHNQHGNKWSAIASMFPGRTDNDIKNYWHAHIHKRSKRKGDLIGRAIMTQTQESETNSCITTHDHPNENKAASASEVVFPQENLVGALESNADSNYKAAEFYETCAIDWFPEEEDYGFELWQNYDMMAYNSWNLKSMADFLNEPVGEDLLFHGI</sequence>
<evidence type="ECO:0000313" key="9">
    <source>
        <dbReference type="Proteomes" id="UP001190926"/>
    </source>
</evidence>
<proteinExistence type="predicted"/>
<evidence type="ECO:0000256" key="4">
    <source>
        <dbReference type="ARBA" id="ARBA00023242"/>
    </source>
</evidence>
<dbReference type="Gene3D" id="1.10.10.60">
    <property type="entry name" value="Homeodomain-like"/>
    <property type="match status" value="2"/>
</dbReference>
<dbReference type="InterPro" id="IPR009057">
    <property type="entry name" value="Homeodomain-like_sf"/>
</dbReference>
<feature type="domain" description="Myb-like" evidence="6">
    <location>
        <begin position="9"/>
        <end position="64"/>
    </location>
</feature>
<dbReference type="AlphaFoldDB" id="A0AAD4P5X8"/>
<comment type="caution">
    <text evidence="8">The sequence shown here is derived from an EMBL/GenBank/DDBJ whole genome shotgun (WGS) entry which is preliminary data.</text>
</comment>
<evidence type="ECO:0000256" key="3">
    <source>
        <dbReference type="ARBA" id="ARBA00023125"/>
    </source>
</evidence>
<comment type="function">
    <text evidence="5">Transcription factor.</text>
</comment>
<dbReference type="InterPro" id="IPR001005">
    <property type="entry name" value="SANT/Myb"/>
</dbReference>